<evidence type="ECO:0000313" key="5">
    <source>
        <dbReference type="Proteomes" id="UP000688137"/>
    </source>
</evidence>
<proteinExistence type="predicted"/>
<evidence type="ECO:0000256" key="1">
    <source>
        <dbReference type="ARBA" id="ARBA00023180"/>
    </source>
</evidence>
<comment type="caution">
    <text evidence="4">The sequence shown here is derived from an EMBL/GenBank/DDBJ whole genome shotgun (WGS) entry which is preliminary data.</text>
</comment>
<evidence type="ECO:0000313" key="4">
    <source>
        <dbReference type="EMBL" id="CAD8084834.1"/>
    </source>
</evidence>
<evidence type="ECO:0000259" key="3">
    <source>
        <dbReference type="SMART" id="SM00423"/>
    </source>
</evidence>
<feature type="signal peptide" evidence="2">
    <location>
        <begin position="1"/>
        <end position="20"/>
    </location>
</feature>
<feature type="domain" description="PSI" evidence="3">
    <location>
        <begin position="792"/>
        <end position="837"/>
    </location>
</feature>
<feature type="domain" description="PSI" evidence="3">
    <location>
        <begin position="1316"/>
        <end position="1363"/>
    </location>
</feature>
<evidence type="ECO:0000256" key="2">
    <source>
        <dbReference type="SAM" id="SignalP"/>
    </source>
</evidence>
<gene>
    <name evidence="4" type="ORF">PPRIM_AZ9-3.1.T0730012</name>
</gene>
<protein>
    <recommendedName>
        <fullName evidence="3">PSI domain-containing protein</fullName>
    </recommendedName>
</protein>
<keyword evidence="2" id="KW-0732">Signal</keyword>
<dbReference type="InterPro" id="IPR002895">
    <property type="entry name" value="Paramecium_SA"/>
</dbReference>
<dbReference type="SMART" id="SM00423">
    <property type="entry name" value="PSI"/>
    <property type="match status" value="4"/>
</dbReference>
<dbReference type="InterPro" id="IPR016201">
    <property type="entry name" value="PSI"/>
</dbReference>
<dbReference type="EMBL" id="CAJJDM010000076">
    <property type="protein sequence ID" value="CAD8084834.1"/>
    <property type="molecule type" value="Genomic_DNA"/>
</dbReference>
<keyword evidence="1" id="KW-0325">Glycoprotein</keyword>
<feature type="domain" description="PSI" evidence="3">
    <location>
        <begin position="2106"/>
        <end position="2153"/>
    </location>
</feature>
<reference evidence="4" key="1">
    <citation type="submission" date="2021-01" db="EMBL/GenBank/DDBJ databases">
        <authorList>
            <consortium name="Genoscope - CEA"/>
            <person name="William W."/>
        </authorList>
    </citation>
    <scope>NUCLEOTIDE SEQUENCE</scope>
</reference>
<dbReference type="Proteomes" id="UP000688137">
    <property type="component" value="Unassembled WGS sequence"/>
</dbReference>
<feature type="chain" id="PRO_5035756887" description="PSI domain-containing protein" evidence="2">
    <location>
        <begin position="21"/>
        <end position="2242"/>
    </location>
</feature>
<keyword evidence="5" id="KW-1185">Reference proteome</keyword>
<name>A0A8S1NDK1_PARPR</name>
<organism evidence="4 5">
    <name type="scientific">Paramecium primaurelia</name>
    <dbReference type="NCBI Taxonomy" id="5886"/>
    <lineage>
        <taxon>Eukaryota</taxon>
        <taxon>Sar</taxon>
        <taxon>Alveolata</taxon>
        <taxon>Ciliophora</taxon>
        <taxon>Intramacronucleata</taxon>
        <taxon>Oligohymenophorea</taxon>
        <taxon>Peniculida</taxon>
        <taxon>Parameciidae</taxon>
        <taxon>Paramecium</taxon>
    </lineage>
</organism>
<accession>A0A8S1NDK1</accession>
<dbReference type="SMART" id="SM00639">
    <property type="entry name" value="PSA"/>
    <property type="match status" value="23"/>
</dbReference>
<sequence length="2242" mass="246784">MKRTLFVIVLINIATCQVVSKTEACTCAQLLIASDCNRNYQCSWNLTKLVCEVSQSTGTEITIKNYGKSLYCEGQGQNDCLNKNECAWIDNKCTFFTSCTPFQKTNKDECQAQSKRCTSDGYTCVEIDLCSTYVTSNSCYQSRTNYCFWDEITKKCSDVTECSQLPSTLTKDSECRSQLKYECTAKTGGGCLESGTNCEDQISEVGCVTNKARTVNCFWGNNKCYEKKCEFALTSNRTHDDCQKFSNKCTAKENGGCVDIKTCSDGKISEGCKIDSTGKDCYWSSIENKCKDKLCINAPNTLKSNSECQKQLLPSCITNGAGCVDDISCASSIVPDQCSIDRFNNKQCTWNGTCKDKTCENAGSEIIGHEQCSTYSIKCTGKANNIAGCQNRTCENAPNTITTNSGCEEYLSNKNCITKKDGGCVTNTICSAIQIRDACFKDINGKDCYWDILGDKCLDKTCASLPSRFNTHSLCNEQINTCTVNSSGTCVDLICENIIDKDNCIKNKDGGECIYYEFCYQKQCNSAPQTYITHAECQEYLKNCTLSNTKKGCMDIPLTCSALTIKENCELKSNGGRCGWNGLSCIDFTCSTAPIKTDDVYTVALCEAYKQKSNCVPNLSKKGCMELVIQCELRKIVEQRNVVGTKRNGGKTCLWDGQNCYEKTCANATRVGYANSVVVLDDKVSHNDCQNWLKDKDDNSLCIVGKSNKVCAVYPTNCDGLGENSCLPNVIKIPNTDPIQYLNCYWNTIQQLCVDGDVCANLDKSTHDGCSNASNNKCTISADGTKCVDRQVCNQYSKKIQCVKDKYDFPCKWDGNDNDTNKCINQECQDLSLSQCEIKKNTCAEYKYREACLGGILGDKQQCKWNEATKSCVNASVNCSEILTFEACKATIVDGVQQCVLRPNPFLQDLVCEDAIFDCTKVKGSGLTVHYCNSLNKRCVVNKTGDSCILGKEYCAEYTSHSECAWSLYQPFQSIDWPFQRCYMPDNICEEMDQSCINIKGRDHNECQKHLSKCSWHFKCIPNQGLFQGTYTYDMCQNIDQELSVKNDGSGCYFVAGSPCSILLPTMCTRGIDGPCYAFNSICVKGPVVHCGQVTNQANGTGKITPQYCFDVSNGKCSANITQSKCRQASEHCSDYNTNNQNLDECYFMQSTQGMWCILNATKDTCIRYNEQQHKCSDIILGGQINQTHEMCQLYNVNCTATNPPSNSCTDYLICKNYKGIYTFFNCFQFDIKCSVNFDNTACIEKQDYCKDYSLKENCAYAYIEGPCVWDEIQKCIQKSCSWITDLTSPSAEQCQAKQLSCNLPAVKEICAKRGPCSSYTESTSCIVSNIGQKCIWNSISKLCFDRTCANADSTYVNHIKCQEVGNCTVKVGTNGTTLEGCINLDACINYKVEEQCKINAQKKECVWSLAETPNKCVDKSCRSADPNQYTNFEQCQNYYKIGECTLGAKKEDDGTYKEFGCMPIGLCTEYYTSGQCKISKNKDDDDNFVNCYWNETTKKCGDASCAQADDTFTTHDACVSYGNAANIKCTIDKDEKGCVPIPNTCEEMSKVQCVDEDAKQNKCIWLESNGSGQCVQRTCQNAVNPTSSSDCSSHLYYCTMIDTENKCKTKSCEDYYYTEDSACAVLFKNSKCTTNGKFCVNRGSCTIVQNQNGCTSDSSGNLCEWIVPEDPNKIAYCVLKTCNTAPKTLVSESQCLQYFTPKSGVTCNTQQGGGCIERSTCSAAKGEAACNTDANGLICAQDSETFICRNQECKDISGSTHQTCQNPSDKNLKGKCTAGKSSRCAPIQNCTSTTVQAACVVGTDGPCIWLPDYPNDDNTKGACFRYDSCKSLYWTQDSLCKYISDKCTTDGTSCIGITSCDKTNVNGGCVTGTDGTCITLVQSLGSANKSCTKYVSCTLALFKTHSECQAANPNCTTNGTTSCIELGQCAIYVKDACHFNKVGRVTNSMKQITSTGKCKWDQTINSCRDENCIDFQGSTHQACSSQLITCTTDGTKCIVKDSCTQYTKNNTCTNALGTEGLCTGVQGTNTCRVRTCDDITGGTTLMACSIVNNCITDGTKCIPRSTCDKYTTKIGCYSKGTDGFCIWTETKIGNTTTGKCSLMRNCASATKDQDACQQASDRCKWTAATANTSSSCVDHTCESFGAQSGRCLYFPNWDSSKLNICRNVNGKCTATDPKALLDTECYNLSAYMYSWNSKTNSCTQCQIVMTPNNSTIGNDLNQTDDSGYVLSLTVLIGYLLY</sequence>
<dbReference type="Pfam" id="PF01508">
    <property type="entry name" value="Paramecium_SA"/>
    <property type="match status" value="18"/>
</dbReference>
<feature type="domain" description="PSI" evidence="3">
    <location>
        <begin position="129"/>
        <end position="176"/>
    </location>
</feature>